<feature type="transmembrane region" description="Helical" evidence="2">
    <location>
        <begin position="145"/>
        <end position="165"/>
    </location>
</feature>
<keyword evidence="2" id="KW-0812">Transmembrane</keyword>
<evidence type="ECO:0000256" key="1">
    <source>
        <dbReference type="SAM" id="MobiDB-lite"/>
    </source>
</evidence>
<evidence type="ECO:0000313" key="4">
    <source>
        <dbReference type="Proteomes" id="UP000620124"/>
    </source>
</evidence>
<keyword evidence="4" id="KW-1185">Reference proteome</keyword>
<sequence length="402" mass="42645">MLSICTLCMPKSQQRNGIRELGYAASGIAHCRPPSRKLYTHTPPVFSGVPSTFMSAESLNLTLESFFGPILVGAFFAVALHATLIVQLYALYERAPAVHQPWKVLAGITWALDFIRIIFLCQMAYQMFVVNWGSVLSIVGTPEPLILYLGFSGAQTLLCQGLLLYRVVRKQLPLCGALGLASVAAFALNTVASIQLRTRETTGYLMLHSGGEFLASLALRAAVDAVLSMLLLGELKPRTNLALTRYLAVIFASGLATSVVALACVAAFAAGSSSLAWLALHFALGGFCSNAVVTNFHLDINSRTFQRSSSGAAELLSISGPARSIGTASAAAEEQMVEAEHISAYEGSFAHHPTIASAGGTAEGVRAWVATNPRPDAGGESSRRSVLSDDYPPTYKSMGGPL</sequence>
<dbReference type="AlphaFoldDB" id="A0A8H6YGG0"/>
<feature type="transmembrane region" description="Helical" evidence="2">
    <location>
        <begin position="66"/>
        <end position="92"/>
    </location>
</feature>
<feature type="transmembrane region" description="Helical" evidence="2">
    <location>
        <begin position="172"/>
        <end position="194"/>
    </location>
</feature>
<dbReference type="Proteomes" id="UP000620124">
    <property type="component" value="Unassembled WGS sequence"/>
</dbReference>
<keyword evidence="2" id="KW-0472">Membrane</keyword>
<gene>
    <name evidence="3" type="ORF">MVEN_00905300</name>
</gene>
<accession>A0A8H6YGG0</accession>
<dbReference type="EMBL" id="JACAZI010000006">
    <property type="protein sequence ID" value="KAF7358544.1"/>
    <property type="molecule type" value="Genomic_DNA"/>
</dbReference>
<protein>
    <submittedName>
        <fullName evidence="3">ANK-REP-REGION domain-containing protein</fullName>
    </submittedName>
</protein>
<dbReference type="OrthoDB" id="2897422at2759"/>
<feature type="transmembrane region" description="Helical" evidence="2">
    <location>
        <begin position="214"/>
        <end position="233"/>
    </location>
</feature>
<comment type="caution">
    <text evidence="3">The sequence shown here is derived from an EMBL/GenBank/DDBJ whole genome shotgun (WGS) entry which is preliminary data.</text>
</comment>
<evidence type="ECO:0000256" key="2">
    <source>
        <dbReference type="SAM" id="Phobius"/>
    </source>
</evidence>
<organism evidence="3 4">
    <name type="scientific">Mycena venus</name>
    <dbReference type="NCBI Taxonomy" id="2733690"/>
    <lineage>
        <taxon>Eukaryota</taxon>
        <taxon>Fungi</taxon>
        <taxon>Dikarya</taxon>
        <taxon>Basidiomycota</taxon>
        <taxon>Agaricomycotina</taxon>
        <taxon>Agaricomycetes</taxon>
        <taxon>Agaricomycetidae</taxon>
        <taxon>Agaricales</taxon>
        <taxon>Marasmiineae</taxon>
        <taxon>Mycenaceae</taxon>
        <taxon>Mycena</taxon>
    </lineage>
</organism>
<feature type="transmembrane region" description="Helical" evidence="2">
    <location>
        <begin position="104"/>
        <end position="125"/>
    </location>
</feature>
<keyword evidence="2" id="KW-1133">Transmembrane helix</keyword>
<feature type="region of interest" description="Disordered" evidence="1">
    <location>
        <begin position="371"/>
        <end position="402"/>
    </location>
</feature>
<name>A0A8H6YGG0_9AGAR</name>
<reference evidence="3" key="1">
    <citation type="submission" date="2020-05" db="EMBL/GenBank/DDBJ databases">
        <title>Mycena genomes resolve the evolution of fungal bioluminescence.</title>
        <authorList>
            <person name="Tsai I.J."/>
        </authorList>
    </citation>
    <scope>NUCLEOTIDE SEQUENCE</scope>
    <source>
        <strain evidence="3">CCC161011</strain>
    </source>
</reference>
<evidence type="ECO:0000313" key="3">
    <source>
        <dbReference type="EMBL" id="KAF7358544.1"/>
    </source>
</evidence>
<proteinExistence type="predicted"/>
<feature type="transmembrane region" description="Helical" evidence="2">
    <location>
        <begin position="245"/>
        <end position="269"/>
    </location>
</feature>
<feature type="transmembrane region" description="Helical" evidence="2">
    <location>
        <begin position="275"/>
        <end position="298"/>
    </location>
</feature>